<evidence type="ECO:0000313" key="1">
    <source>
        <dbReference type="EMBL" id="EJW05112.1"/>
    </source>
</evidence>
<dbReference type="AlphaFoldDB" id="J9DV11"/>
<dbReference type="InParanoid" id="J9DV11"/>
<proteinExistence type="predicted"/>
<accession>J9DV11</accession>
<comment type="caution">
    <text evidence="1">The sequence shown here is derived from an EMBL/GenBank/DDBJ whole genome shotgun (WGS) entry which is preliminary data.</text>
</comment>
<organism evidence="1 2">
    <name type="scientific">Edhazardia aedis (strain USNM 41457)</name>
    <name type="common">Microsporidian parasite</name>
    <dbReference type="NCBI Taxonomy" id="1003232"/>
    <lineage>
        <taxon>Eukaryota</taxon>
        <taxon>Fungi</taxon>
        <taxon>Fungi incertae sedis</taxon>
        <taxon>Microsporidia</taxon>
        <taxon>Edhazardia</taxon>
    </lineage>
</organism>
<reference evidence="2" key="2">
    <citation type="submission" date="2015-07" db="EMBL/GenBank/DDBJ databases">
        <title>Contrasting host-pathogen interactions and genome evolution in two generalist and specialist microsporidian pathogens of mosquitoes.</title>
        <authorList>
            <consortium name="The Broad Institute Genomics Platform"/>
            <consortium name="The Broad Institute Genome Sequencing Center for Infectious Disease"/>
            <person name="Cuomo C.A."/>
            <person name="Sanscrainte N.D."/>
            <person name="Goldberg J.M."/>
            <person name="Heiman D."/>
            <person name="Young S."/>
            <person name="Zeng Q."/>
            <person name="Becnel J.J."/>
            <person name="Birren B.W."/>
        </authorList>
    </citation>
    <scope>NUCLEOTIDE SEQUENCE [LARGE SCALE GENOMIC DNA]</scope>
    <source>
        <strain evidence="2">USNM 41457</strain>
    </source>
</reference>
<dbReference type="VEuPathDB" id="MicrosporidiaDB:EDEG_00782"/>
<protein>
    <submittedName>
        <fullName evidence="1">Uncharacterized protein</fullName>
    </submittedName>
</protein>
<name>J9DV11_EDHAE</name>
<evidence type="ECO:0000313" key="2">
    <source>
        <dbReference type="Proteomes" id="UP000003163"/>
    </source>
</evidence>
<sequence length="314" mass="36587">MEQIENNLCYLAQLFLKNLKDEVRLYPELKESIDYLVQKYERFDQRKDSVKKKIATTKYLFPLKIVDISIKTLVKILVSSIENLPASLDGFKPGRPNCLIPKNLITNYIPRYYGGDFRCTISKVGAPENELILGKSKKNALSLVSHKKEYLNNKTMPIIDVINLLDANKKISLRFKKILSSKDFKENNFENLLQDSEFYIYAMESLYIPKLFFIDFNKKNDDSKLGILLNSLKSYIKNSYTINKHSPCFFKCKDLRNIETEGFDCDGKITFSFEIEISMSYLDRGGFKIIFKKLDCTAKFDEKFVMLALDFKEK</sequence>
<dbReference type="HOGENOM" id="CLU_885739_0_0_1"/>
<keyword evidence="2" id="KW-1185">Reference proteome</keyword>
<gene>
    <name evidence="1" type="ORF">EDEG_00782</name>
</gene>
<dbReference type="Proteomes" id="UP000003163">
    <property type="component" value="Unassembled WGS sequence"/>
</dbReference>
<reference evidence="1 2" key="1">
    <citation type="submission" date="2011-08" db="EMBL/GenBank/DDBJ databases">
        <authorList>
            <person name="Liu Z.J."/>
            <person name="Shi F.L."/>
            <person name="Lu J.Q."/>
            <person name="Li M."/>
            <person name="Wang Z.L."/>
        </authorList>
    </citation>
    <scope>NUCLEOTIDE SEQUENCE [LARGE SCALE GENOMIC DNA]</scope>
    <source>
        <strain evidence="1 2">USNM 41457</strain>
    </source>
</reference>
<dbReference type="EMBL" id="AFBI03000009">
    <property type="protein sequence ID" value="EJW05112.1"/>
    <property type="molecule type" value="Genomic_DNA"/>
</dbReference>